<protein>
    <submittedName>
        <fullName evidence="5">Uncharacterized protein</fullName>
    </submittedName>
</protein>
<dbReference type="InterPro" id="IPR051012">
    <property type="entry name" value="CellSynth/LPSAsmb/PSIAsmb"/>
</dbReference>
<evidence type="ECO:0000256" key="2">
    <source>
        <dbReference type="ARBA" id="ARBA00022803"/>
    </source>
</evidence>
<accession>A0A3Q9HRR1</accession>
<keyword evidence="6" id="KW-1185">Reference proteome</keyword>
<feature type="transmembrane region" description="Helical" evidence="4">
    <location>
        <begin position="29"/>
        <end position="47"/>
    </location>
</feature>
<dbReference type="EMBL" id="CP016379">
    <property type="protein sequence ID" value="AZR74111.1"/>
    <property type="molecule type" value="Genomic_DNA"/>
</dbReference>
<name>A0A3Q9HRR1_9FIRM</name>
<keyword evidence="2 3" id="KW-0802">TPR repeat</keyword>
<evidence type="ECO:0000313" key="6">
    <source>
        <dbReference type="Proteomes" id="UP000267250"/>
    </source>
</evidence>
<dbReference type="PROSITE" id="PS50293">
    <property type="entry name" value="TPR_REGION"/>
    <property type="match status" value="3"/>
</dbReference>
<evidence type="ECO:0000256" key="3">
    <source>
        <dbReference type="PROSITE-ProRule" id="PRU00339"/>
    </source>
</evidence>
<dbReference type="InterPro" id="IPR019734">
    <property type="entry name" value="TPR_rpt"/>
</dbReference>
<dbReference type="Pfam" id="PF13181">
    <property type="entry name" value="TPR_8"/>
    <property type="match status" value="3"/>
</dbReference>
<feature type="repeat" description="TPR" evidence="3">
    <location>
        <begin position="162"/>
        <end position="195"/>
    </location>
</feature>
<dbReference type="InterPro" id="IPR011990">
    <property type="entry name" value="TPR-like_helical_dom_sf"/>
</dbReference>
<dbReference type="Pfam" id="PF14559">
    <property type="entry name" value="TPR_19"/>
    <property type="match status" value="2"/>
</dbReference>
<evidence type="ECO:0000256" key="1">
    <source>
        <dbReference type="ARBA" id="ARBA00022737"/>
    </source>
</evidence>
<dbReference type="Pfam" id="PF00515">
    <property type="entry name" value="TPR_1"/>
    <property type="match status" value="1"/>
</dbReference>
<dbReference type="Proteomes" id="UP000267250">
    <property type="component" value="Chromosome"/>
</dbReference>
<feature type="repeat" description="TPR" evidence="3">
    <location>
        <begin position="263"/>
        <end position="296"/>
    </location>
</feature>
<proteinExistence type="predicted"/>
<feature type="repeat" description="TPR" evidence="3">
    <location>
        <begin position="128"/>
        <end position="161"/>
    </location>
</feature>
<gene>
    <name evidence="5" type="ORF">BBF96_12305</name>
</gene>
<dbReference type="PROSITE" id="PS50005">
    <property type="entry name" value="TPR"/>
    <property type="match status" value="6"/>
</dbReference>
<evidence type="ECO:0000313" key="5">
    <source>
        <dbReference type="EMBL" id="AZR74111.1"/>
    </source>
</evidence>
<keyword evidence="4" id="KW-0812">Transmembrane</keyword>
<dbReference type="KEGG" id="aft:BBF96_12305"/>
<organism evidence="5 6">
    <name type="scientific">Anoxybacter fermentans</name>
    <dbReference type="NCBI Taxonomy" id="1323375"/>
    <lineage>
        <taxon>Bacteria</taxon>
        <taxon>Bacillati</taxon>
        <taxon>Bacillota</taxon>
        <taxon>Clostridia</taxon>
        <taxon>Halanaerobiales</taxon>
        <taxon>Anoxybacter</taxon>
    </lineage>
</organism>
<feature type="repeat" description="TPR" evidence="3">
    <location>
        <begin position="90"/>
        <end position="123"/>
    </location>
</feature>
<feature type="repeat" description="TPR" evidence="3">
    <location>
        <begin position="331"/>
        <end position="364"/>
    </location>
</feature>
<evidence type="ECO:0000256" key="4">
    <source>
        <dbReference type="SAM" id="Phobius"/>
    </source>
</evidence>
<dbReference type="AlphaFoldDB" id="A0A3Q9HRR1"/>
<keyword evidence="4" id="KW-1133">Transmembrane helix</keyword>
<keyword evidence="4" id="KW-0472">Membrane</keyword>
<dbReference type="Gene3D" id="1.25.40.10">
    <property type="entry name" value="Tetratricopeptide repeat domain"/>
    <property type="match status" value="3"/>
</dbReference>
<sequence length="380" mass="45244">MLKQLFWFMNYFRRDFKKLILGGLVMKKYYHYLIFLFVIIAVLQIMLKNFDILALDSNLLEEAQIYMDKKEYAKAISILENLLDDYPNNIKVISLLGKAYYYSGEYLKALPILEQAIHIETTYESEKVDIYLTLSSIYHKKKNYDRAIKVLLNGIKEFPNQADLYSDLATEYFAINNEELALKQLEKALTLDPENYSANLNMLDYYLDTNLDKAWQYLMFFYNSGKVTFAVKYREGLFWYKKGQKDKARYIFEEILEKKPNYSRALYSLGHIYFKAEDYDKARMYFENAIKYQTDLVEAYIMLGLTYKRMSDFKKAEKAYLKGLEISPDHPLILYNLGILYYTFDYRNKAIEVLEKYLSISPEDQKAQEIFEKLKNLIKD</sequence>
<keyword evidence="1" id="KW-0677">Repeat</keyword>
<dbReference type="SMART" id="SM00028">
    <property type="entry name" value="TPR"/>
    <property type="match status" value="7"/>
</dbReference>
<dbReference type="PANTHER" id="PTHR45586:SF1">
    <property type="entry name" value="LIPOPOLYSACCHARIDE ASSEMBLY PROTEIN B"/>
    <property type="match status" value="1"/>
</dbReference>
<dbReference type="SUPFAM" id="SSF48452">
    <property type="entry name" value="TPR-like"/>
    <property type="match status" value="2"/>
</dbReference>
<reference evidence="5 6" key="1">
    <citation type="submission" date="2016-07" db="EMBL/GenBank/DDBJ databases">
        <title>Genome and transcriptome analysis of iron-reducing fermentative bacteria Anoxybacter fermentans.</title>
        <authorList>
            <person name="Zeng X."/>
            <person name="Shao Z."/>
        </authorList>
    </citation>
    <scope>NUCLEOTIDE SEQUENCE [LARGE SCALE GENOMIC DNA]</scope>
    <source>
        <strain evidence="5 6">DY22613</strain>
    </source>
</reference>
<dbReference type="PANTHER" id="PTHR45586">
    <property type="entry name" value="TPR REPEAT-CONTAINING PROTEIN PA4667"/>
    <property type="match status" value="1"/>
</dbReference>
<feature type="repeat" description="TPR" evidence="3">
    <location>
        <begin position="297"/>
        <end position="330"/>
    </location>
</feature>